<dbReference type="Proteomes" id="UP000759443">
    <property type="component" value="Unassembled WGS sequence"/>
</dbReference>
<comment type="similarity">
    <text evidence="1">Belongs to the UPF0065 (bug) family.</text>
</comment>
<name>A0ABS4DUA9_9HYPH</name>
<evidence type="ECO:0000313" key="3">
    <source>
        <dbReference type="EMBL" id="MBP1849264.1"/>
    </source>
</evidence>
<organism evidence="3 4">
    <name type="scientific">Rhizobium halophytocola</name>
    <dbReference type="NCBI Taxonomy" id="735519"/>
    <lineage>
        <taxon>Bacteria</taxon>
        <taxon>Pseudomonadati</taxon>
        <taxon>Pseudomonadota</taxon>
        <taxon>Alphaproteobacteria</taxon>
        <taxon>Hyphomicrobiales</taxon>
        <taxon>Rhizobiaceae</taxon>
        <taxon>Rhizobium/Agrobacterium group</taxon>
        <taxon>Rhizobium</taxon>
    </lineage>
</organism>
<reference evidence="3 4" key="1">
    <citation type="submission" date="2021-03" db="EMBL/GenBank/DDBJ databases">
        <title>Genomic Encyclopedia of Type Strains, Phase IV (KMG-IV): sequencing the most valuable type-strain genomes for metagenomic binning, comparative biology and taxonomic classification.</title>
        <authorList>
            <person name="Goeker M."/>
        </authorList>
    </citation>
    <scope>NUCLEOTIDE SEQUENCE [LARGE SCALE GENOMIC DNA]</scope>
    <source>
        <strain evidence="3 4">DSM 21600</strain>
    </source>
</reference>
<dbReference type="Gene3D" id="3.40.190.150">
    <property type="entry name" value="Bordetella uptake gene, domain 1"/>
    <property type="match status" value="1"/>
</dbReference>
<dbReference type="PANTHER" id="PTHR42928:SF5">
    <property type="entry name" value="BLR1237 PROTEIN"/>
    <property type="match status" value="1"/>
</dbReference>
<dbReference type="PANTHER" id="PTHR42928">
    <property type="entry name" value="TRICARBOXYLATE-BINDING PROTEIN"/>
    <property type="match status" value="1"/>
</dbReference>
<dbReference type="RefSeq" id="WP_245223847.1">
    <property type="nucleotide sequence ID" value="NZ_JAGGJU010000002.1"/>
</dbReference>
<comment type="caution">
    <text evidence="3">The sequence shown here is derived from an EMBL/GenBank/DDBJ whole genome shotgun (WGS) entry which is preliminary data.</text>
</comment>
<dbReference type="InterPro" id="IPR042100">
    <property type="entry name" value="Bug_dom1"/>
</dbReference>
<sequence>MAPLILSIGFAVAGPAASAQAMADFTGKTITWTVPFPPGGGSGVIAQFLSPLLTKYLPGHPDVDIDYEPGSGSIKGTNQFAARAKPNGLNLLITTASTQFAYLLGDPRVRYDYKDWRILMAMPTNGVVYAAPDLGVTSANLADLAKHRLTFGNLGATSLDLVPLLGFRLLGLNVQHVFGYKGRADTRLAFSHGDVDIDYQTTAAYLNATPPLVDAPDAVPLFTWGVVDDKGNLARDPTFPDLPDFDEVYRTIKGHAPEGAEYEAYFAIFAAGFPAQKMVFVPKDTPDDVVKAYEDAFSAIRQDPDYQSQVESILGNYKLAVGPAAETLFAKGTTISKEGRAMVTSMLAREFGVKLGE</sequence>
<proteinExistence type="inferred from homology"/>
<keyword evidence="3" id="KW-0675">Receptor</keyword>
<dbReference type="InterPro" id="IPR005064">
    <property type="entry name" value="BUG"/>
</dbReference>
<keyword evidence="2" id="KW-0732">Signal</keyword>
<evidence type="ECO:0000256" key="2">
    <source>
        <dbReference type="SAM" id="SignalP"/>
    </source>
</evidence>
<dbReference type="Gene3D" id="3.40.190.10">
    <property type="entry name" value="Periplasmic binding protein-like II"/>
    <property type="match status" value="1"/>
</dbReference>
<feature type="chain" id="PRO_5047487241" evidence="2">
    <location>
        <begin position="22"/>
        <end position="357"/>
    </location>
</feature>
<accession>A0ABS4DUA9</accession>
<dbReference type="EMBL" id="JAGGJU010000002">
    <property type="protein sequence ID" value="MBP1849264.1"/>
    <property type="molecule type" value="Genomic_DNA"/>
</dbReference>
<evidence type="ECO:0000313" key="4">
    <source>
        <dbReference type="Proteomes" id="UP000759443"/>
    </source>
</evidence>
<evidence type="ECO:0000256" key="1">
    <source>
        <dbReference type="ARBA" id="ARBA00006987"/>
    </source>
</evidence>
<gene>
    <name evidence="3" type="ORF">J2Z17_000685</name>
</gene>
<protein>
    <submittedName>
        <fullName evidence="3">Tripartite-type tricarboxylate transporter receptor subunit TctC</fullName>
    </submittedName>
</protein>
<keyword evidence="4" id="KW-1185">Reference proteome</keyword>
<feature type="signal peptide" evidence="2">
    <location>
        <begin position="1"/>
        <end position="21"/>
    </location>
</feature>
<dbReference type="SUPFAM" id="SSF53850">
    <property type="entry name" value="Periplasmic binding protein-like II"/>
    <property type="match status" value="1"/>
</dbReference>